<protein>
    <recommendedName>
        <fullName evidence="4">Transglutaminase-like domain-containing protein</fullName>
    </recommendedName>
</protein>
<comment type="caution">
    <text evidence="5">The sequence shown here is derived from an EMBL/GenBank/DDBJ whole genome shotgun (WGS) entry which is preliminary data.</text>
</comment>
<accession>A0A8I0DU80</accession>
<evidence type="ECO:0000256" key="3">
    <source>
        <dbReference type="SAM" id="Phobius"/>
    </source>
</evidence>
<feature type="coiled-coil region" evidence="1">
    <location>
        <begin position="290"/>
        <end position="323"/>
    </location>
</feature>
<keyword evidence="3" id="KW-0812">Transmembrane</keyword>
<organism evidence="5 6">
    <name type="scientific">Coprococcus hominis</name>
    <name type="common">ex Liu et al. 2022</name>
    <dbReference type="NCBI Taxonomy" id="2763039"/>
    <lineage>
        <taxon>Bacteria</taxon>
        <taxon>Bacillati</taxon>
        <taxon>Bacillota</taxon>
        <taxon>Clostridia</taxon>
        <taxon>Lachnospirales</taxon>
        <taxon>Lachnospiraceae</taxon>
        <taxon>Coprococcus</taxon>
    </lineage>
</organism>
<dbReference type="Gene3D" id="3.10.620.30">
    <property type="match status" value="1"/>
</dbReference>
<feature type="transmembrane region" description="Helical" evidence="3">
    <location>
        <begin position="270"/>
        <end position="289"/>
    </location>
</feature>
<feature type="domain" description="Transglutaminase-like" evidence="4">
    <location>
        <begin position="129"/>
        <end position="213"/>
    </location>
</feature>
<evidence type="ECO:0000256" key="1">
    <source>
        <dbReference type="SAM" id="Coils"/>
    </source>
</evidence>
<feature type="transmembrane region" description="Helical" evidence="3">
    <location>
        <begin position="9"/>
        <end position="28"/>
    </location>
</feature>
<dbReference type="Pfam" id="PF01841">
    <property type="entry name" value="Transglut_core"/>
    <property type="match status" value="1"/>
</dbReference>
<keyword evidence="3" id="KW-0472">Membrane</keyword>
<evidence type="ECO:0000256" key="2">
    <source>
        <dbReference type="SAM" id="MobiDB-lite"/>
    </source>
</evidence>
<evidence type="ECO:0000259" key="4">
    <source>
        <dbReference type="Pfam" id="PF01841"/>
    </source>
</evidence>
<dbReference type="EMBL" id="JACOOX010000002">
    <property type="protein sequence ID" value="MBC5661826.1"/>
    <property type="molecule type" value="Genomic_DNA"/>
</dbReference>
<proteinExistence type="predicted"/>
<sequence length="393" mass="44191">MSNGKKVKIVIEGIILLFIVYCVVLKMLPVSTGRLSTYEEINDAVATAASRYKNTVTLKTTGEPYMDYQSVLDKLMEKNMYAGGEFYAFSYVYTPDSGGEKVAVRINHMSRLKSFLVFIRSGQISGKIKGLSDYEKVKAVHDYIILHNEYNRSSGGACNTLYRGDSACNGYALAFYIIMKKAGVPVTCEYGYGLESEHLWNRVQVDGHWYNIDLTWDDLGGQNVGYDYFLKSDADWQGHDHGGSDAEVSMDVTGKTAAEYYRMFPNYNAIMIWSIIGVIAAGFALYIWLLDRKMKRKKLEKARLEAQEEAQRMEELHKRMQVVTGVFTDEAIVPANENAVTDYQTAPYMTQMAENVDETTMNHEQPQTADSAESASQNKGSGAHSGFRLKQDD</sequence>
<dbReference type="Proteomes" id="UP000615234">
    <property type="component" value="Unassembled WGS sequence"/>
</dbReference>
<gene>
    <name evidence="5" type="ORF">H8S09_02780</name>
</gene>
<feature type="region of interest" description="Disordered" evidence="2">
    <location>
        <begin position="354"/>
        <end position="393"/>
    </location>
</feature>
<dbReference type="InterPro" id="IPR038765">
    <property type="entry name" value="Papain-like_cys_pep_sf"/>
</dbReference>
<evidence type="ECO:0000313" key="6">
    <source>
        <dbReference type="Proteomes" id="UP000615234"/>
    </source>
</evidence>
<keyword evidence="3" id="KW-1133">Transmembrane helix</keyword>
<evidence type="ECO:0000313" key="5">
    <source>
        <dbReference type="EMBL" id="MBC5661826.1"/>
    </source>
</evidence>
<keyword evidence="6" id="KW-1185">Reference proteome</keyword>
<keyword evidence="1" id="KW-0175">Coiled coil</keyword>
<name>A0A8I0DU80_9FIRM</name>
<reference evidence="5 6" key="1">
    <citation type="submission" date="2020-08" db="EMBL/GenBank/DDBJ databases">
        <title>Genome public.</title>
        <authorList>
            <person name="Liu C."/>
            <person name="Sun Q."/>
        </authorList>
    </citation>
    <scope>NUCLEOTIDE SEQUENCE [LARGE SCALE GENOMIC DNA]</scope>
    <source>
        <strain evidence="5 6">NSJ-10</strain>
    </source>
</reference>
<dbReference type="InterPro" id="IPR002931">
    <property type="entry name" value="Transglutaminase-like"/>
</dbReference>
<feature type="compositionally biased region" description="Polar residues" evidence="2">
    <location>
        <begin position="358"/>
        <end position="380"/>
    </location>
</feature>
<dbReference type="SUPFAM" id="SSF54001">
    <property type="entry name" value="Cysteine proteinases"/>
    <property type="match status" value="1"/>
</dbReference>
<dbReference type="AlphaFoldDB" id="A0A8I0DU80"/>
<dbReference type="RefSeq" id="WP_186847335.1">
    <property type="nucleotide sequence ID" value="NZ_JACOOX010000002.1"/>
</dbReference>